<organism evidence="2 3">
    <name type="scientific">Magallana gigas</name>
    <name type="common">Pacific oyster</name>
    <name type="synonym">Crassostrea gigas</name>
    <dbReference type="NCBI Taxonomy" id="29159"/>
    <lineage>
        <taxon>Eukaryota</taxon>
        <taxon>Metazoa</taxon>
        <taxon>Spiralia</taxon>
        <taxon>Lophotrochozoa</taxon>
        <taxon>Mollusca</taxon>
        <taxon>Bivalvia</taxon>
        <taxon>Autobranchia</taxon>
        <taxon>Pteriomorphia</taxon>
        <taxon>Ostreida</taxon>
        <taxon>Ostreoidea</taxon>
        <taxon>Ostreidae</taxon>
        <taxon>Magallana</taxon>
    </lineage>
</organism>
<dbReference type="PANTHER" id="PTHR33050:SF7">
    <property type="entry name" value="RIBONUCLEASE H"/>
    <property type="match status" value="1"/>
</dbReference>
<dbReference type="AlphaFoldDB" id="A0A8W8NPK3"/>
<dbReference type="InterPro" id="IPR043502">
    <property type="entry name" value="DNA/RNA_pol_sf"/>
</dbReference>
<feature type="region of interest" description="Disordered" evidence="1">
    <location>
        <begin position="144"/>
        <end position="163"/>
    </location>
</feature>
<evidence type="ECO:0000313" key="2">
    <source>
        <dbReference type="EnsemblMetazoa" id="G618.1:cds"/>
    </source>
</evidence>
<protein>
    <recommendedName>
        <fullName evidence="4">Reverse transcriptase domain-containing protein</fullName>
    </recommendedName>
</protein>
<dbReference type="SUPFAM" id="SSF56672">
    <property type="entry name" value="DNA/RNA polymerases"/>
    <property type="match status" value="1"/>
</dbReference>
<feature type="compositionally biased region" description="Polar residues" evidence="1">
    <location>
        <begin position="94"/>
        <end position="120"/>
    </location>
</feature>
<evidence type="ECO:0000313" key="3">
    <source>
        <dbReference type="Proteomes" id="UP000005408"/>
    </source>
</evidence>
<dbReference type="InterPro" id="IPR052055">
    <property type="entry name" value="Hepadnavirus_pol/RT"/>
</dbReference>
<name>A0A8W8NPK3_MAGGI</name>
<reference evidence="2" key="1">
    <citation type="submission" date="2022-08" db="UniProtKB">
        <authorList>
            <consortium name="EnsemblMetazoa"/>
        </authorList>
    </citation>
    <scope>IDENTIFICATION</scope>
    <source>
        <strain evidence="2">05x7-T-G4-1.051#20</strain>
    </source>
</reference>
<dbReference type="Proteomes" id="UP000005408">
    <property type="component" value="Unassembled WGS sequence"/>
</dbReference>
<dbReference type="EnsemblMetazoa" id="G618.1">
    <property type="protein sequence ID" value="G618.1:cds"/>
    <property type="gene ID" value="G618"/>
</dbReference>
<keyword evidence="3" id="KW-1185">Reference proteome</keyword>
<feature type="compositionally biased region" description="Low complexity" evidence="1">
    <location>
        <begin position="144"/>
        <end position="154"/>
    </location>
</feature>
<dbReference type="PANTHER" id="PTHR33050">
    <property type="entry name" value="REVERSE TRANSCRIPTASE DOMAIN-CONTAINING PROTEIN"/>
    <property type="match status" value="1"/>
</dbReference>
<evidence type="ECO:0008006" key="4">
    <source>
        <dbReference type="Google" id="ProtNLM"/>
    </source>
</evidence>
<evidence type="ECO:0000256" key="1">
    <source>
        <dbReference type="SAM" id="MobiDB-lite"/>
    </source>
</evidence>
<sequence length="562" mass="63150">MKVHKEPQKCPALPQQRLHSHCRDQDSNLGCRGHNAKIPAGRARCAFPRSQDAPVQNNNGGDQRVMIDLVSKLSSTVQSLQQNVINLTSRVNSMNTQTTSSSVSTEINHNIQSGGQTNQANSSSNDVNNTSNFTLSSAMAAMSSSVSGPSATTTGIANQQPAPSYKRTRFGFSAESLPLVETISSQLRQQNTAGKDINLASILIPYYVPTEDKPQSEQKNDYRLQRSLSLGEFIQAFGIYKNVMCEAYPQRRVELDLYERDIIDMATRYPGKGFYEYHRQFSLMAASHLRFNNIMVDWSVRNNTLFCNIFANAKAQSCTHCHSTLHLTYFCAMAATQKTEKLQLEREVDSYGRKRLYHAGKEICNNFNGTRGCQLSRCRNAHICLDCRETPFECKNVRSAEKHSECVGDLIQQEVNKGYLLGPFRDIPFKNYRINPIGVAEGKYSKKKRLIVDISAPHDNEDIPSLNNLIDKQEFSLTYVKIDDAVSLIKHLGLGSFLIKTDITDAFKNIPILEELWPFHGIKWKDNYNFYKRLVFGSRSSPKIFDYLSTAVCCLGSAPGTL</sequence>
<proteinExistence type="predicted"/>
<accession>A0A8W8NPK3</accession>
<feature type="region of interest" description="Disordered" evidence="1">
    <location>
        <begin position="94"/>
        <end position="127"/>
    </location>
</feature>